<organism evidence="2 3">
    <name type="scientific">Cryptosporangium phraense</name>
    <dbReference type="NCBI Taxonomy" id="2593070"/>
    <lineage>
        <taxon>Bacteria</taxon>
        <taxon>Bacillati</taxon>
        <taxon>Actinomycetota</taxon>
        <taxon>Actinomycetes</taxon>
        <taxon>Cryptosporangiales</taxon>
        <taxon>Cryptosporangiaceae</taxon>
        <taxon>Cryptosporangium</taxon>
    </lineage>
</organism>
<evidence type="ECO:0000256" key="1">
    <source>
        <dbReference type="SAM" id="MobiDB-lite"/>
    </source>
</evidence>
<accession>A0A545ANC1</accession>
<evidence type="ECO:0000313" key="2">
    <source>
        <dbReference type="EMBL" id="TQS42760.1"/>
    </source>
</evidence>
<protein>
    <recommendedName>
        <fullName evidence="4">ATP/GTP-binding protein</fullName>
    </recommendedName>
</protein>
<feature type="region of interest" description="Disordered" evidence="1">
    <location>
        <begin position="19"/>
        <end position="44"/>
    </location>
</feature>
<sequence length="105" mass="10883">MTVTATAVPERIVWDPGDGGRVVCRGPGTPWRPGTDPSKPSPDCGYTFASPSTAEPDGVFRLVASVQWRVTWAGGGQSGVVPALGTSTTTTLRVGESQALVTPTR</sequence>
<gene>
    <name evidence="2" type="ORF">FL583_22100</name>
</gene>
<dbReference type="Proteomes" id="UP000317982">
    <property type="component" value="Unassembled WGS sequence"/>
</dbReference>
<dbReference type="OrthoDB" id="3742379at2"/>
<reference evidence="2 3" key="1">
    <citation type="submission" date="2019-07" db="EMBL/GenBank/DDBJ databases">
        <title>Cryptosporangium phraense sp. nov., isolated from plant litter.</title>
        <authorList>
            <person name="Suriyachadkun C."/>
        </authorList>
    </citation>
    <scope>NUCLEOTIDE SEQUENCE [LARGE SCALE GENOMIC DNA]</scope>
    <source>
        <strain evidence="2 3">A-T 5661</strain>
    </source>
</reference>
<name>A0A545ANC1_9ACTN</name>
<evidence type="ECO:0000313" key="3">
    <source>
        <dbReference type="Proteomes" id="UP000317982"/>
    </source>
</evidence>
<evidence type="ECO:0008006" key="4">
    <source>
        <dbReference type="Google" id="ProtNLM"/>
    </source>
</evidence>
<keyword evidence="3" id="KW-1185">Reference proteome</keyword>
<dbReference type="AlphaFoldDB" id="A0A545ANC1"/>
<dbReference type="EMBL" id="VIRS01000016">
    <property type="protein sequence ID" value="TQS42760.1"/>
    <property type="molecule type" value="Genomic_DNA"/>
</dbReference>
<dbReference type="RefSeq" id="WP_142706629.1">
    <property type="nucleotide sequence ID" value="NZ_VIRS01000016.1"/>
</dbReference>
<dbReference type="InParanoid" id="A0A545ANC1"/>
<comment type="caution">
    <text evidence="2">The sequence shown here is derived from an EMBL/GenBank/DDBJ whole genome shotgun (WGS) entry which is preliminary data.</text>
</comment>
<proteinExistence type="predicted"/>